<dbReference type="InterPro" id="IPR052366">
    <property type="entry name" value="GTP_Pyrophosphokinase"/>
</dbReference>
<evidence type="ECO:0000259" key="1">
    <source>
        <dbReference type="SMART" id="SM00954"/>
    </source>
</evidence>
<reference evidence="2 3" key="1">
    <citation type="submission" date="2017-10" db="EMBL/GenBank/DDBJ databases">
        <title>Bifidobacterium genomics.</title>
        <authorList>
            <person name="Lugli G.A."/>
            <person name="Milani C."/>
            <person name="Mancabelli L."/>
        </authorList>
    </citation>
    <scope>NUCLEOTIDE SEQUENCE [LARGE SCALE GENOMIC DNA]</scope>
    <source>
        <strain evidence="2 3">1744B</strain>
    </source>
</reference>
<dbReference type="PANTHER" id="PTHR47837">
    <property type="entry name" value="GTP PYROPHOSPHOKINASE YJBM"/>
    <property type="match status" value="1"/>
</dbReference>
<proteinExistence type="predicted"/>
<feature type="domain" description="RelA/SpoT" evidence="1">
    <location>
        <begin position="73"/>
        <end position="189"/>
    </location>
</feature>
<evidence type="ECO:0000313" key="2">
    <source>
        <dbReference type="EMBL" id="PKU97324.1"/>
    </source>
</evidence>
<dbReference type="InterPro" id="IPR043519">
    <property type="entry name" value="NT_sf"/>
</dbReference>
<sequence length="363" mass="40613">MIYASNVTAVSRRAATKAGRGICLGAENIGENQYENDVLVAQQWRAQHVKPSQKCFGVLLDAVSSIPNAVCTYRLKRFSSIMNKLRRPGTHFELGALDDIGGCRVIVDSPSQVDQVVLVLKSNLDFKGRNPEKDYIREPQKSGYRSHHLFAVVEDEGARYRVEIQVRTRLEHYWATAVEAMSEIYGHDYKSPPLPKGEESMDVERREFLTAVSALFALREGTSPVPGSEGLAANDVIRRLKSLSCLDQLMIDLRASADSVFQPDAIDDGGGGLFLLEFSRENQNLDVERFAVSELRDALRRYDSLERDIEGFTREKRNCIDGGGAYDNVVLSYAQNPEQLSVAYPNYSANVNLFTDMLKQYGI</sequence>
<dbReference type="SUPFAM" id="SSF81301">
    <property type="entry name" value="Nucleotidyltransferase"/>
    <property type="match status" value="1"/>
</dbReference>
<dbReference type="Pfam" id="PF04607">
    <property type="entry name" value="RelA_SpoT"/>
    <property type="match status" value="1"/>
</dbReference>
<protein>
    <submittedName>
        <fullName evidence="2">RelA/SpoT domain-containing protein</fullName>
    </submittedName>
</protein>
<name>A0A2N3QX87_9BIFI</name>
<dbReference type="GO" id="GO:0015969">
    <property type="term" value="P:guanosine tetraphosphate metabolic process"/>
    <property type="evidence" value="ECO:0007669"/>
    <property type="project" value="InterPro"/>
</dbReference>
<dbReference type="AlphaFoldDB" id="A0A2N3QX87"/>
<dbReference type="InterPro" id="IPR007685">
    <property type="entry name" value="RelA_SpoT"/>
</dbReference>
<organism evidence="2 3">
    <name type="scientific">Bifidobacterium pseudolongum subsp. globosum</name>
    <dbReference type="NCBI Taxonomy" id="1690"/>
    <lineage>
        <taxon>Bacteria</taxon>
        <taxon>Bacillati</taxon>
        <taxon>Actinomycetota</taxon>
        <taxon>Actinomycetes</taxon>
        <taxon>Bifidobacteriales</taxon>
        <taxon>Bifidobacteriaceae</taxon>
        <taxon>Bifidobacterium</taxon>
    </lineage>
</organism>
<dbReference type="CDD" id="cd05399">
    <property type="entry name" value="NT_Rel-Spo_like"/>
    <property type="match status" value="1"/>
</dbReference>
<dbReference type="Gene3D" id="3.30.460.10">
    <property type="entry name" value="Beta Polymerase, domain 2"/>
    <property type="match status" value="1"/>
</dbReference>
<dbReference type="SMART" id="SM00954">
    <property type="entry name" value="RelA_SpoT"/>
    <property type="match status" value="1"/>
</dbReference>
<dbReference type="RefSeq" id="WP_101393447.1">
    <property type="nucleotide sequence ID" value="NZ_PCHB01000007.1"/>
</dbReference>
<dbReference type="EMBL" id="PCHB01000007">
    <property type="protein sequence ID" value="PKU97324.1"/>
    <property type="molecule type" value="Genomic_DNA"/>
</dbReference>
<gene>
    <name evidence="2" type="ORF">CQR56_0792</name>
</gene>
<accession>A0A2N3QX87</accession>
<dbReference type="Proteomes" id="UP000233783">
    <property type="component" value="Unassembled WGS sequence"/>
</dbReference>
<evidence type="ECO:0000313" key="3">
    <source>
        <dbReference type="Proteomes" id="UP000233783"/>
    </source>
</evidence>
<dbReference type="PANTHER" id="PTHR47837:SF1">
    <property type="entry name" value="GTP PYROPHOSPHOKINASE YJBM"/>
    <property type="match status" value="1"/>
</dbReference>
<comment type="caution">
    <text evidence="2">The sequence shown here is derived from an EMBL/GenBank/DDBJ whole genome shotgun (WGS) entry which is preliminary data.</text>
</comment>